<comment type="caution">
    <text evidence="5">The sequence shown here is derived from an EMBL/GenBank/DDBJ whole genome shotgun (WGS) entry which is preliminary data.</text>
</comment>
<dbReference type="Gene3D" id="3.40.1350.10">
    <property type="match status" value="1"/>
</dbReference>
<evidence type="ECO:0000313" key="5">
    <source>
        <dbReference type="EMBL" id="GHE36174.1"/>
    </source>
</evidence>
<accession>A0ABQ3HYC9</accession>
<feature type="domain" description="ATP-cone" evidence="4">
    <location>
        <begin position="6"/>
        <end position="87"/>
    </location>
</feature>
<evidence type="ECO:0000256" key="1">
    <source>
        <dbReference type="ARBA" id="ARBA00022741"/>
    </source>
</evidence>
<dbReference type="SUPFAM" id="SSF52980">
    <property type="entry name" value="Restriction endonuclease-like"/>
    <property type="match status" value="1"/>
</dbReference>
<dbReference type="EMBL" id="BNAF01000006">
    <property type="protein sequence ID" value="GHE36174.1"/>
    <property type="molecule type" value="Genomic_DNA"/>
</dbReference>
<dbReference type="InterPro" id="IPR011335">
    <property type="entry name" value="Restrct_endonuc-II-like"/>
</dbReference>
<dbReference type="PROSITE" id="PS51161">
    <property type="entry name" value="ATP_CONE"/>
    <property type="match status" value="1"/>
</dbReference>
<gene>
    <name evidence="5" type="ORF">GCM10017764_19430</name>
</gene>
<proteinExistence type="predicted"/>
<dbReference type="InterPro" id="IPR005144">
    <property type="entry name" value="ATP-cone_dom"/>
</dbReference>
<evidence type="ECO:0000259" key="4">
    <source>
        <dbReference type="PROSITE" id="PS51161"/>
    </source>
</evidence>
<dbReference type="InterPro" id="IPR007560">
    <property type="entry name" value="Restrct_endonuc_IV_Mrr"/>
</dbReference>
<dbReference type="Pfam" id="PF04471">
    <property type="entry name" value="Mrr_cat"/>
    <property type="match status" value="1"/>
</dbReference>
<evidence type="ECO:0000256" key="3">
    <source>
        <dbReference type="PROSITE-ProRule" id="PRU00492"/>
    </source>
</evidence>
<keyword evidence="6" id="KW-1185">Reference proteome</keyword>
<dbReference type="RefSeq" id="WP_229826495.1">
    <property type="nucleotide sequence ID" value="NZ_BNAF01000006.1"/>
</dbReference>
<dbReference type="Proteomes" id="UP000620550">
    <property type="component" value="Unassembled WGS sequence"/>
</dbReference>
<name>A0ABQ3HYC9_9SPHI</name>
<organism evidence="5 6">
    <name type="scientific">Sphingobacterium griseoflavum</name>
    <dbReference type="NCBI Taxonomy" id="1474952"/>
    <lineage>
        <taxon>Bacteria</taxon>
        <taxon>Pseudomonadati</taxon>
        <taxon>Bacteroidota</taxon>
        <taxon>Sphingobacteriia</taxon>
        <taxon>Sphingobacteriales</taxon>
        <taxon>Sphingobacteriaceae</taxon>
        <taxon>Sphingobacterium</taxon>
    </lineage>
</organism>
<reference evidence="6" key="1">
    <citation type="journal article" date="2019" name="Int. J. Syst. Evol. Microbiol.">
        <title>The Global Catalogue of Microorganisms (GCM) 10K type strain sequencing project: providing services to taxonomists for standard genome sequencing and annotation.</title>
        <authorList>
            <consortium name="The Broad Institute Genomics Platform"/>
            <consortium name="The Broad Institute Genome Sequencing Center for Infectious Disease"/>
            <person name="Wu L."/>
            <person name="Ma J."/>
        </authorList>
    </citation>
    <scope>NUCLEOTIDE SEQUENCE [LARGE SCALE GENOMIC DNA]</scope>
    <source>
        <strain evidence="6">CGMCC 1.12966</strain>
    </source>
</reference>
<keyword evidence="1 3" id="KW-0547">Nucleotide-binding</keyword>
<evidence type="ECO:0000313" key="6">
    <source>
        <dbReference type="Proteomes" id="UP000620550"/>
    </source>
</evidence>
<sequence>MNVEDIRVTKYSGEVVPFNSDSLRQSLIRSGAAKEEVERVYRDIQGHLYDGITTRELYELAFDCLKVQQRAYAARYSLKKALRELGPEGFYFERWIAKLFASDGYATTTSQIVQGHAVTHEIDVVASKENELLAIECKFRNDVETKISVTTPMYVLSRVNDIRHIPFSFFGRTLKFSEGWLVTNAYLTADAKSFGTYYKLNLLSWDYPAEGSIKTRVDDNGLYPITCLTTLKAEEKAILLKHACILVRELIAIPKFLEDLNVDDVRASQIMQEAEDLVRSPVRVE</sequence>
<dbReference type="InterPro" id="IPR011856">
    <property type="entry name" value="tRNA_endonuc-like_dom_sf"/>
</dbReference>
<protein>
    <recommendedName>
        <fullName evidence="4">ATP-cone domain-containing protein</fullName>
    </recommendedName>
</protein>
<evidence type="ECO:0000256" key="2">
    <source>
        <dbReference type="ARBA" id="ARBA00022840"/>
    </source>
</evidence>
<keyword evidence="2 3" id="KW-0067">ATP-binding</keyword>
<dbReference type="Pfam" id="PF03477">
    <property type="entry name" value="ATP-cone"/>
    <property type="match status" value="1"/>
</dbReference>